<dbReference type="Gene3D" id="3.50.50.60">
    <property type="entry name" value="FAD/NAD(P)-binding domain"/>
    <property type="match status" value="1"/>
</dbReference>
<dbReference type="SUPFAM" id="SSF54373">
    <property type="entry name" value="FAD-linked reductases, C-terminal domain"/>
    <property type="match status" value="1"/>
</dbReference>
<name>A0A6G1JKC3_9PLEO</name>
<evidence type="ECO:0000313" key="7">
    <source>
        <dbReference type="Proteomes" id="UP000799291"/>
    </source>
</evidence>
<organism evidence="6 7">
    <name type="scientific">Lentithecium fluviatile CBS 122367</name>
    <dbReference type="NCBI Taxonomy" id="1168545"/>
    <lineage>
        <taxon>Eukaryota</taxon>
        <taxon>Fungi</taxon>
        <taxon>Dikarya</taxon>
        <taxon>Ascomycota</taxon>
        <taxon>Pezizomycotina</taxon>
        <taxon>Dothideomycetes</taxon>
        <taxon>Pleosporomycetidae</taxon>
        <taxon>Pleosporales</taxon>
        <taxon>Massarineae</taxon>
        <taxon>Lentitheciaceae</taxon>
        <taxon>Lentithecium</taxon>
    </lineage>
</organism>
<sequence length="442" mass="49014">MTTLSPEPISIAIIGGGISGLLLAHALLTRSSFITITVYESATQFGEIGAGVGFEPHFVRIMNHISPKIREGFLRCCSNNGPETDPPKWFDVRIGDCTRADAEGVVHHRKDGRKVRLSEPLFVVPARKGERGGVHRAHFLDELVKLLPQDICQFRKRLVDVAEAADGSGDAVLHFADGTTAQHTAVIGCDGIKSRTRELVLGKKAARPVFSGKYAYRGLIPMHKAVEILGEEQPRTSQMYCGHKGHVLTFPIANGTVMNGMICTVVAFSSKDEWKEAEWVVKTSREDMLADYATWTPTVQAIMIHMKDPDIWALYDHLPARTFFQSRPRICLLGDAAHATTPHQGAGAGMCVEDCYILSELLAAVSSADGLEEAFRAYDEVRRPRSLKLVETSREAGMLWEMEGSHGNDMDAYERNACSRMNWIWDHDIDADLERARSLLRE</sequence>
<evidence type="ECO:0000256" key="3">
    <source>
        <dbReference type="ARBA" id="ARBA00023002"/>
    </source>
</evidence>
<dbReference type="SUPFAM" id="SSF51905">
    <property type="entry name" value="FAD/NAD(P)-binding domain"/>
    <property type="match status" value="1"/>
</dbReference>
<dbReference type="FunFam" id="3.50.50.60:FF:000153">
    <property type="entry name" value="Salicylate hydroxylase, putative"/>
    <property type="match status" value="1"/>
</dbReference>
<protein>
    <submittedName>
        <fullName evidence="6">FAD/NAD(P)-binding domain-containing protein</fullName>
    </submittedName>
</protein>
<evidence type="ECO:0000256" key="4">
    <source>
        <dbReference type="SAM" id="Phobius"/>
    </source>
</evidence>
<dbReference type="EMBL" id="MU005570">
    <property type="protein sequence ID" value="KAF2691017.1"/>
    <property type="molecule type" value="Genomic_DNA"/>
</dbReference>
<dbReference type="GO" id="GO:0016491">
    <property type="term" value="F:oxidoreductase activity"/>
    <property type="evidence" value="ECO:0007669"/>
    <property type="project" value="UniProtKB-KW"/>
</dbReference>
<proteinExistence type="predicted"/>
<keyword evidence="2" id="KW-0274">FAD</keyword>
<dbReference type="Proteomes" id="UP000799291">
    <property type="component" value="Unassembled WGS sequence"/>
</dbReference>
<dbReference type="InterPro" id="IPR051104">
    <property type="entry name" value="FAD_monoxygenase"/>
</dbReference>
<dbReference type="AlphaFoldDB" id="A0A6G1JKC3"/>
<dbReference type="InterPro" id="IPR036188">
    <property type="entry name" value="FAD/NAD-bd_sf"/>
</dbReference>
<keyword evidence="1" id="KW-0285">Flavoprotein</keyword>
<accession>A0A6G1JKC3</accession>
<dbReference type="GO" id="GO:0071949">
    <property type="term" value="F:FAD binding"/>
    <property type="evidence" value="ECO:0007669"/>
    <property type="project" value="InterPro"/>
</dbReference>
<evidence type="ECO:0000259" key="5">
    <source>
        <dbReference type="Pfam" id="PF01494"/>
    </source>
</evidence>
<keyword evidence="3" id="KW-0560">Oxidoreductase</keyword>
<evidence type="ECO:0000256" key="1">
    <source>
        <dbReference type="ARBA" id="ARBA00022630"/>
    </source>
</evidence>
<keyword evidence="4" id="KW-1133">Transmembrane helix</keyword>
<dbReference type="InterPro" id="IPR002938">
    <property type="entry name" value="FAD-bd"/>
</dbReference>
<keyword evidence="7" id="KW-1185">Reference proteome</keyword>
<evidence type="ECO:0000256" key="2">
    <source>
        <dbReference type="ARBA" id="ARBA00022827"/>
    </source>
</evidence>
<dbReference type="GO" id="GO:0044550">
    <property type="term" value="P:secondary metabolite biosynthetic process"/>
    <property type="evidence" value="ECO:0007669"/>
    <property type="project" value="UniProtKB-ARBA"/>
</dbReference>
<feature type="domain" description="FAD-binding" evidence="5">
    <location>
        <begin position="177"/>
        <end position="392"/>
    </location>
</feature>
<dbReference type="OrthoDB" id="417877at2759"/>
<reference evidence="6" key="1">
    <citation type="journal article" date="2020" name="Stud. Mycol.">
        <title>101 Dothideomycetes genomes: a test case for predicting lifestyles and emergence of pathogens.</title>
        <authorList>
            <person name="Haridas S."/>
            <person name="Albert R."/>
            <person name="Binder M."/>
            <person name="Bloem J."/>
            <person name="Labutti K."/>
            <person name="Salamov A."/>
            <person name="Andreopoulos B."/>
            <person name="Baker S."/>
            <person name="Barry K."/>
            <person name="Bills G."/>
            <person name="Bluhm B."/>
            <person name="Cannon C."/>
            <person name="Castanera R."/>
            <person name="Culley D."/>
            <person name="Daum C."/>
            <person name="Ezra D."/>
            <person name="Gonzalez J."/>
            <person name="Henrissat B."/>
            <person name="Kuo A."/>
            <person name="Liang C."/>
            <person name="Lipzen A."/>
            <person name="Lutzoni F."/>
            <person name="Magnuson J."/>
            <person name="Mondo S."/>
            <person name="Nolan M."/>
            <person name="Ohm R."/>
            <person name="Pangilinan J."/>
            <person name="Park H.-J."/>
            <person name="Ramirez L."/>
            <person name="Alfaro M."/>
            <person name="Sun H."/>
            <person name="Tritt A."/>
            <person name="Yoshinaga Y."/>
            <person name="Zwiers L.-H."/>
            <person name="Turgeon B."/>
            <person name="Goodwin S."/>
            <person name="Spatafora J."/>
            <person name="Crous P."/>
            <person name="Grigoriev I."/>
        </authorList>
    </citation>
    <scope>NUCLEOTIDE SEQUENCE</scope>
    <source>
        <strain evidence="6">CBS 122367</strain>
    </source>
</reference>
<keyword evidence="4" id="KW-0812">Transmembrane</keyword>
<feature type="transmembrane region" description="Helical" evidence="4">
    <location>
        <begin position="9"/>
        <end position="28"/>
    </location>
</feature>
<dbReference type="Pfam" id="PF01494">
    <property type="entry name" value="FAD_binding_3"/>
    <property type="match status" value="1"/>
</dbReference>
<keyword evidence="4" id="KW-0472">Membrane</keyword>
<dbReference type="PRINTS" id="PR00420">
    <property type="entry name" value="RNGMNOXGNASE"/>
</dbReference>
<evidence type="ECO:0000313" key="6">
    <source>
        <dbReference type="EMBL" id="KAF2691017.1"/>
    </source>
</evidence>
<dbReference type="PANTHER" id="PTHR46720:SF3">
    <property type="entry name" value="FAD-BINDING DOMAIN-CONTAINING PROTEIN-RELATED"/>
    <property type="match status" value="1"/>
</dbReference>
<dbReference type="PANTHER" id="PTHR46720">
    <property type="entry name" value="HYDROXYLASE, PUTATIVE (AFU_ORTHOLOGUE AFUA_3G01460)-RELATED"/>
    <property type="match status" value="1"/>
</dbReference>
<gene>
    <name evidence="6" type="ORF">K458DRAFT_455283</name>
</gene>